<keyword evidence="5 7" id="KW-0071">Autoinducer synthesis</keyword>
<protein>
    <recommendedName>
        <fullName evidence="1 8">Acyl-homoserine-lactone synthase</fullName>
        <ecNumber evidence="1 8">2.3.1.184</ecNumber>
    </recommendedName>
    <alternativeName>
        <fullName evidence="8">Autoinducer synthesis protein</fullName>
    </alternativeName>
</protein>
<evidence type="ECO:0000256" key="7">
    <source>
        <dbReference type="PROSITE-ProRule" id="PRU00533"/>
    </source>
</evidence>
<evidence type="ECO:0000256" key="4">
    <source>
        <dbReference type="ARBA" id="ARBA00022691"/>
    </source>
</evidence>
<dbReference type="Pfam" id="PF00765">
    <property type="entry name" value="Autoind_synth"/>
    <property type="match status" value="1"/>
</dbReference>
<dbReference type="GO" id="GO:0007165">
    <property type="term" value="P:signal transduction"/>
    <property type="evidence" value="ECO:0007669"/>
    <property type="project" value="TreeGrafter"/>
</dbReference>
<dbReference type="PROSITE" id="PS51187">
    <property type="entry name" value="AUTOINDUCER_SYNTH_2"/>
    <property type="match status" value="1"/>
</dbReference>
<keyword evidence="4 8" id="KW-0949">S-adenosyl-L-methionine</keyword>
<evidence type="ECO:0000313" key="9">
    <source>
        <dbReference type="EMBL" id="RCS59328.1"/>
    </source>
</evidence>
<name>A0A368L6L0_9BURK</name>
<keyword evidence="10" id="KW-1185">Reference proteome</keyword>
<dbReference type="PANTHER" id="PTHR39322">
    <property type="entry name" value="ACYL-HOMOSERINE-LACTONE SYNTHASE"/>
    <property type="match status" value="1"/>
</dbReference>
<comment type="caution">
    <text evidence="9">The sequence shown here is derived from an EMBL/GenBank/DDBJ whole genome shotgun (WGS) entry which is preliminary data.</text>
</comment>
<evidence type="ECO:0000256" key="5">
    <source>
        <dbReference type="ARBA" id="ARBA00022929"/>
    </source>
</evidence>
<evidence type="ECO:0000313" key="10">
    <source>
        <dbReference type="Proteomes" id="UP000252357"/>
    </source>
</evidence>
<dbReference type="InterPro" id="IPR001690">
    <property type="entry name" value="Autoind_synthase"/>
</dbReference>
<dbReference type="EMBL" id="QPGB01000001">
    <property type="protein sequence ID" value="RCS59328.1"/>
    <property type="molecule type" value="Genomic_DNA"/>
</dbReference>
<evidence type="ECO:0000256" key="1">
    <source>
        <dbReference type="ARBA" id="ARBA00012340"/>
    </source>
</evidence>
<dbReference type="EC" id="2.3.1.184" evidence="1 8"/>
<dbReference type="Proteomes" id="UP000252357">
    <property type="component" value="Unassembled WGS sequence"/>
</dbReference>
<dbReference type="AlphaFoldDB" id="A0A368L6L0"/>
<dbReference type="PRINTS" id="PR01549">
    <property type="entry name" value="AUTOINDCRSYN"/>
</dbReference>
<dbReference type="InterPro" id="IPR018311">
    <property type="entry name" value="Autoind_synth_CS"/>
</dbReference>
<keyword evidence="2 7" id="KW-0673">Quorum sensing</keyword>
<dbReference type="SUPFAM" id="SSF55729">
    <property type="entry name" value="Acyl-CoA N-acyltransferases (Nat)"/>
    <property type="match status" value="1"/>
</dbReference>
<evidence type="ECO:0000256" key="8">
    <source>
        <dbReference type="RuleBase" id="RU361135"/>
    </source>
</evidence>
<dbReference type="GO" id="GO:0061579">
    <property type="term" value="F:N-acyl homoserine lactone synthase activity"/>
    <property type="evidence" value="ECO:0007669"/>
    <property type="project" value="UniProtKB-UniRule"/>
</dbReference>
<dbReference type="InterPro" id="IPR016181">
    <property type="entry name" value="Acyl_CoA_acyltransferase"/>
</dbReference>
<keyword evidence="3 8" id="KW-0808">Transferase</keyword>
<comment type="similarity">
    <text evidence="7 8">Belongs to the autoinducer synthase family.</text>
</comment>
<evidence type="ECO:0000256" key="6">
    <source>
        <dbReference type="ARBA" id="ARBA00048576"/>
    </source>
</evidence>
<dbReference type="RefSeq" id="WP_114401478.1">
    <property type="nucleotide sequence ID" value="NZ_QPGB01000001.1"/>
</dbReference>
<dbReference type="Gene3D" id="3.40.630.30">
    <property type="match status" value="1"/>
</dbReference>
<dbReference type="PROSITE" id="PS00949">
    <property type="entry name" value="AUTOINDUCER_SYNTH_1"/>
    <property type="match status" value="1"/>
</dbReference>
<reference evidence="9 10" key="1">
    <citation type="journal article" date="2018" name="Int. J. Syst. Evol. Microbiol.">
        <title>Parvibium lacunae gen. nov., sp. nov., a new member of the family Alcaligenaceae isolated from a freshwater pond.</title>
        <authorList>
            <person name="Chen W.M."/>
            <person name="Xie P.B."/>
            <person name="Hsu M.Y."/>
            <person name="Sheu S.Y."/>
        </authorList>
    </citation>
    <scope>NUCLEOTIDE SEQUENCE [LARGE SCALE GENOMIC DNA]</scope>
    <source>
        <strain evidence="9 10">KMB9</strain>
    </source>
</reference>
<dbReference type="OrthoDB" id="6023281at2"/>
<dbReference type="GO" id="GO:0009372">
    <property type="term" value="P:quorum sensing"/>
    <property type="evidence" value="ECO:0007669"/>
    <property type="project" value="UniProtKB-UniRule"/>
</dbReference>
<comment type="catalytic activity">
    <reaction evidence="6 8">
        <text>a fatty acyl-[ACP] + S-adenosyl-L-methionine = an N-acyl-L-homoserine lactone + S-methyl-5'-thioadenosine + holo-[ACP] + H(+)</text>
        <dbReference type="Rhea" id="RHEA:10096"/>
        <dbReference type="Rhea" id="RHEA-COMP:9685"/>
        <dbReference type="Rhea" id="RHEA-COMP:14125"/>
        <dbReference type="ChEBI" id="CHEBI:15378"/>
        <dbReference type="ChEBI" id="CHEBI:17509"/>
        <dbReference type="ChEBI" id="CHEBI:55474"/>
        <dbReference type="ChEBI" id="CHEBI:59789"/>
        <dbReference type="ChEBI" id="CHEBI:64479"/>
        <dbReference type="ChEBI" id="CHEBI:138651"/>
        <dbReference type="EC" id="2.3.1.184"/>
    </reaction>
</comment>
<organism evidence="9 10">
    <name type="scientific">Parvibium lacunae</name>
    <dbReference type="NCBI Taxonomy" id="1888893"/>
    <lineage>
        <taxon>Bacteria</taxon>
        <taxon>Pseudomonadati</taxon>
        <taxon>Pseudomonadota</taxon>
        <taxon>Betaproteobacteria</taxon>
        <taxon>Burkholderiales</taxon>
        <taxon>Alcaligenaceae</taxon>
        <taxon>Parvibium</taxon>
    </lineage>
</organism>
<gene>
    <name evidence="9" type="ORF">DU000_00885</name>
</gene>
<sequence length="219" mass="24903">MQVVIGRRQEVFTPQSEQELFRLRYQVFKERLGWEVPVIGDQEKDYFDDCNPIYITLRNTDKQLAACARLLPSDGPTMLQDVFPQLLHGHQMPSGPKIWELSRFAVSKQTVGRHGFTTMPIRLIQAIVQLADDMGLEQYLAVTSAAFEKMLVKLGVPCIRFGPPMQVGIEKTVAFAIPVNQQLRLAAFGDQTLTILDEMEKRQPVKPFFEPTRPSREAA</sequence>
<dbReference type="PANTHER" id="PTHR39322:SF1">
    <property type="entry name" value="ISOVALERYL-HOMOSERINE LACTONE SYNTHASE"/>
    <property type="match status" value="1"/>
</dbReference>
<accession>A0A368L6L0</accession>
<evidence type="ECO:0000256" key="2">
    <source>
        <dbReference type="ARBA" id="ARBA00022654"/>
    </source>
</evidence>
<evidence type="ECO:0000256" key="3">
    <source>
        <dbReference type="ARBA" id="ARBA00022679"/>
    </source>
</evidence>
<proteinExistence type="inferred from homology"/>